<dbReference type="InterPro" id="IPR051201">
    <property type="entry name" value="Chloro_Bact_Ser_Proteases"/>
</dbReference>
<dbReference type="Pfam" id="PF13180">
    <property type="entry name" value="PDZ_2"/>
    <property type="match status" value="1"/>
</dbReference>
<evidence type="ECO:0000256" key="4">
    <source>
        <dbReference type="ARBA" id="ARBA00022825"/>
    </source>
</evidence>
<dbReference type="Proteomes" id="UP001220509">
    <property type="component" value="Chromosome"/>
</dbReference>
<evidence type="ECO:0000256" key="3">
    <source>
        <dbReference type="ARBA" id="ARBA00022801"/>
    </source>
</evidence>
<dbReference type="Pfam" id="PF13365">
    <property type="entry name" value="Trypsin_2"/>
    <property type="match status" value="1"/>
</dbReference>
<sequence length="417" mass="45268">MSLFDDDFYNTKVSRRSKRKMSVPFSSYRNRSLAGRSRSSSTIKVIAISSISSAVTVIAIISLFGWYSSSSSSSVVASSIVPTTTQQTDGNPYEQLIHVANEVRPAMVSIVNYQDESSTLNESALGSGVIFRKEGSKAYIVTNNHVIQDADQVKTVLSDGTTLAATVVGTDFISDIAVLSISSKNIDTIAQLGNSDQLQLGETVMAIGNPLGFNGTMTSGIISYNNRLIPVSLNQDGTYDWEQNVIQTDAAINEGNSGGALVNLNGQVIGINTMKISDTGVEGLGFAIPINEVMKNVDLLIKNGKISRPYLGVYTTDFDNKNAYRLFDEQEKDYKKPELPKGVTDGIIVVEASGPAKEAGILADDIIVQLDQQKITSTLDLRKYLYNHKKVGDSLEITYYRDGVKKDITLQLLSKPD</sequence>
<evidence type="ECO:0000256" key="2">
    <source>
        <dbReference type="ARBA" id="ARBA00022670"/>
    </source>
</evidence>
<dbReference type="PRINTS" id="PR00834">
    <property type="entry name" value="PROTEASES2C"/>
</dbReference>
<dbReference type="InterPro" id="IPR043504">
    <property type="entry name" value="Peptidase_S1_PA_chymotrypsin"/>
</dbReference>
<feature type="transmembrane region" description="Helical" evidence="5">
    <location>
        <begin position="45"/>
        <end position="67"/>
    </location>
</feature>
<gene>
    <name evidence="7" type="ORF">PQ456_22750</name>
</gene>
<dbReference type="Gene3D" id="2.30.42.10">
    <property type="match status" value="1"/>
</dbReference>
<dbReference type="RefSeq" id="WP_273614274.1">
    <property type="nucleotide sequence ID" value="NZ_CP117416.1"/>
</dbReference>
<dbReference type="KEGG" id="pka:PQ456_22750"/>
<dbReference type="Gene3D" id="2.40.10.10">
    <property type="entry name" value="Trypsin-like serine proteases"/>
    <property type="match status" value="2"/>
</dbReference>
<dbReference type="GO" id="GO:0006508">
    <property type="term" value="P:proteolysis"/>
    <property type="evidence" value="ECO:0007669"/>
    <property type="project" value="UniProtKB-KW"/>
</dbReference>
<dbReference type="InterPro" id="IPR001940">
    <property type="entry name" value="Peptidase_S1C"/>
</dbReference>
<keyword evidence="8" id="KW-1185">Reference proteome</keyword>
<keyword evidence="3" id="KW-0378">Hydrolase</keyword>
<dbReference type="InterPro" id="IPR036034">
    <property type="entry name" value="PDZ_sf"/>
</dbReference>
<keyword evidence="5" id="KW-0472">Membrane</keyword>
<dbReference type="PANTHER" id="PTHR43343:SF3">
    <property type="entry name" value="PROTEASE DO-LIKE 8, CHLOROPLASTIC"/>
    <property type="match status" value="1"/>
</dbReference>
<keyword evidence="5" id="KW-0812">Transmembrane</keyword>
<name>A0AAX3M0Y2_9BACL</name>
<dbReference type="InterPro" id="IPR001478">
    <property type="entry name" value="PDZ"/>
</dbReference>
<dbReference type="AlphaFoldDB" id="A0AAX3M0Y2"/>
<keyword evidence="4" id="KW-0720">Serine protease</keyword>
<feature type="domain" description="PDZ" evidence="6">
    <location>
        <begin position="335"/>
        <end position="412"/>
    </location>
</feature>
<dbReference type="SUPFAM" id="SSF50156">
    <property type="entry name" value="PDZ domain-like"/>
    <property type="match status" value="1"/>
</dbReference>
<dbReference type="PANTHER" id="PTHR43343">
    <property type="entry name" value="PEPTIDASE S12"/>
    <property type="match status" value="1"/>
</dbReference>
<organism evidence="7 8">
    <name type="scientific">Paenibacillus kyungheensis</name>
    <dbReference type="NCBI Taxonomy" id="1452732"/>
    <lineage>
        <taxon>Bacteria</taxon>
        <taxon>Bacillati</taxon>
        <taxon>Bacillota</taxon>
        <taxon>Bacilli</taxon>
        <taxon>Bacillales</taxon>
        <taxon>Paenibacillaceae</taxon>
        <taxon>Paenibacillus</taxon>
    </lineage>
</organism>
<proteinExistence type="inferred from homology"/>
<comment type="similarity">
    <text evidence="1">Belongs to the peptidase S1C family.</text>
</comment>
<evidence type="ECO:0000259" key="6">
    <source>
        <dbReference type="Pfam" id="PF13180"/>
    </source>
</evidence>
<reference evidence="7 8" key="1">
    <citation type="submission" date="2023-02" db="EMBL/GenBank/DDBJ databases">
        <title>Genome sequence of Paenibacillus kyungheensis KACC 18744.</title>
        <authorList>
            <person name="Kim S."/>
            <person name="Heo J."/>
            <person name="Kwon S.-W."/>
        </authorList>
    </citation>
    <scope>NUCLEOTIDE SEQUENCE [LARGE SCALE GENOMIC DNA]</scope>
    <source>
        <strain evidence="7 8">KACC 18744</strain>
    </source>
</reference>
<evidence type="ECO:0000256" key="1">
    <source>
        <dbReference type="ARBA" id="ARBA00010541"/>
    </source>
</evidence>
<evidence type="ECO:0000313" key="8">
    <source>
        <dbReference type="Proteomes" id="UP001220509"/>
    </source>
</evidence>
<evidence type="ECO:0000256" key="5">
    <source>
        <dbReference type="SAM" id="Phobius"/>
    </source>
</evidence>
<keyword evidence="5" id="KW-1133">Transmembrane helix</keyword>
<dbReference type="GO" id="GO:0004252">
    <property type="term" value="F:serine-type endopeptidase activity"/>
    <property type="evidence" value="ECO:0007669"/>
    <property type="project" value="InterPro"/>
</dbReference>
<keyword evidence="2" id="KW-0645">Protease</keyword>
<dbReference type="SUPFAM" id="SSF50494">
    <property type="entry name" value="Trypsin-like serine proteases"/>
    <property type="match status" value="1"/>
</dbReference>
<evidence type="ECO:0000313" key="7">
    <source>
        <dbReference type="EMBL" id="WCT55929.1"/>
    </source>
</evidence>
<dbReference type="InterPro" id="IPR009003">
    <property type="entry name" value="Peptidase_S1_PA"/>
</dbReference>
<accession>A0AAX3M0Y2</accession>
<dbReference type="EMBL" id="CP117416">
    <property type="protein sequence ID" value="WCT55929.1"/>
    <property type="molecule type" value="Genomic_DNA"/>
</dbReference>
<protein>
    <submittedName>
        <fullName evidence="7">Trypsin-like peptidase domain-containing protein</fullName>
    </submittedName>
</protein>